<proteinExistence type="predicted"/>
<dbReference type="AlphaFoldDB" id="A0AAD7JJ82"/>
<reference evidence="2" key="1">
    <citation type="submission" date="2023-03" db="EMBL/GenBank/DDBJ databases">
        <title>Massive genome expansion in bonnet fungi (Mycena s.s.) driven by repeated elements and novel gene families across ecological guilds.</title>
        <authorList>
            <consortium name="Lawrence Berkeley National Laboratory"/>
            <person name="Harder C.B."/>
            <person name="Miyauchi S."/>
            <person name="Viragh M."/>
            <person name="Kuo A."/>
            <person name="Thoen E."/>
            <person name="Andreopoulos B."/>
            <person name="Lu D."/>
            <person name="Skrede I."/>
            <person name="Drula E."/>
            <person name="Henrissat B."/>
            <person name="Morin E."/>
            <person name="Kohler A."/>
            <person name="Barry K."/>
            <person name="LaButti K."/>
            <person name="Morin E."/>
            <person name="Salamov A."/>
            <person name="Lipzen A."/>
            <person name="Mereny Z."/>
            <person name="Hegedus B."/>
            <person name="Baldrian P."/>
            <person name="Stursova M."/>
            <person name="Weitz H."/>
            <person name="Taylor A."/>
            <person name="Grigoriev I.V."/>
            <person name="Nagy L.G."/>
            <person name="Martin F."/>
            <person name="Kauserud H."/>
        </authorList>
    </citation>
    <scope>NUCLEOTIDE SEQUENCE</scope>
    <source>
        <strain evidence="2">CBHHK182m</strain>
    </source>
</reference>
<comment type="caution">
    <text evidence="2">The sequence shown here is derived from an EMBL/GenBank/DDBJ whole genome shotgun (WGS) entry which is preliminary data.</text>
</comment>
<protein>
    <submittedName>
        <fullName evidence="2">Uncharacterized protein</fullName>
    </submittedName>
</protein>
<evidence type="ECO:0000313" key="3">
    <source>
        <dbReference type="Proteomes" id="UP001215598"/>
    </source>
</evidence>
<gene>
    <name evidence="2" type="ORF">B0H16DRAFT_1792771</name>
</gene>
<keyword evidence="3" id="KW-1185">Reference proteome</keyword>
<dbReference type="Gene3D" id="2.40.40.10">
    <property type="entry name" value="RlpA-like domain"/>
    <property type="match status" value="1"/>
</dbReference>
<evidence type="ECO:0000256" key="1">
    <source>
        <dbReference type="SAM" id="SignalP"/>
    </source>
</evidence>
<name>A0AAD7JJ82_9AGAR</name>
<organism evidence="2 3">
    <name type="scientific">Mycena metata</name>
    <dbReference type="NCBI Taxonomy" id="1033252"/>
    <lineage>
        <taxon>Eukaryota</taxon>
        <taxon>Fungi</taxon>
        <taxon>Dikarya</taxon>
        <taxon>Basidiomycota</taxon>
        <taxon>Agaricomycotina</taxon>
        <taxon>Agaricomycetes</taxon>
        <taxon>Agaricomycetidae</taxon>
        <taxon>Agaricales</taxon>
        <taxon>Marasmiineae</taxon>
        <taxon>Mycenaceae</taxon>
        <taxon>Mycena</taxon>
    </lineage>
</organism>
<feature type="signal peptide" evidence="1">
    <location>
        <begin position="1"/>
        <end position="16"/>
    </location>
</feature>
<evidence type="ECO:0000313" key="2">
    <source>
        <dbReference type="EMBL" id="KAJ7766014.1"/>
    </source>
</evidence>
<dbReference type="InterPro" id="IPR036908">
    <property type="entry name" value="RlpA-like_sf"/>
</dbReference>
<accession>A0AAD7JJ82</accession>
<keyword evidence="1" id="KW-0732">Signal</keyword>
<sequence>MLSVAKILVALTLASASLETPTPHATNGTGDVFYYKPDSEAGACGWMNTTDQAVATVSNTTFNGFPGATPKNPNTNPICGRRIVITGNNVTINAFIVDYFEQDKNAGPNDVGVTKPEFMKMAPISAGIVRDAVWNITM</sequence>
<feature type="chain" id="PRO_5042226901" evidence="1">
    <location>
        <begin position="17"/>
        <end position="138"/>
    </location>
</feature>
<dbReference type="EMBL" id="JARKIB010000024">
    <property type="protein sequence ID" value="KAJ7766014.1"/>
    <property type="molecule type" value="Genomic_DNA"/>
</dbReference>
<dbReference type="Proteomes" id="UP001215598">
    <property type="component" value="Unassembled WGS sequence"/>
</dbReference>
<dbReference type="CDD" id="cd22191">
    <property type="entry name" value="DPBB_RlpA_EXP_N-like"/>
    <property type="match status" value="1"/>
</dbReference>
<dbReference type="SUPFAM" id="SSF50685">
    <property type="entry name" value="Barwin-like endoglucanases"/>
    <property type="match status" value="1"/>
</dbReference>